<dbReference type="EMBL" id="QWKU01000001">
    <property type="protein sequence ID" value="RID95002.1"/>
    <property type="molecule type" value="Genomic_DNA"/>
</dbReference>
<keyword evidence="7" id="KW-0175">Coiled coil</keyword>
<evidence type="ECO:0000256" key="6">
    <source>
        <dbReference type="HAMAP-Rule" id="MF_00523"/>
    </source>
</evidence>
<reference evidence="10" key="2">
    <citation type="submission" date="2016-08" db="EMBL/GenBank/DDBJ databases">
        <authorList>
            <person name="Holder M.E."/>
            <person name="Ajami N.J."/>
            <person name="Petrosino J.F."/>
        </authorList>
    </citation>
    <scope>NUCLEOTIDE SEQUENCE [LARGE SCALE GENOMIC DNA]</scope>
    <source>
        <strain evidence="10">F0677</strain>
    </source>
</reference>
<dbReference type="GO" id="GO:0103118">
    <property type="term" value="F:UDP-3-O-[(3R)-3-hydroxyacyl]-glucosamine N-acyltransferase activity"/>
    <property type="evidence" value="ECO:0007669"/>
    <property type="project" value="UniProtKB-EC"/>
</dbReference>
<dbReference type="CDD" id="cd03352">
    <property type="entry name" value="LbH_LpxD"/>
    <property type="match status" value="1"/>
</dbReference>
<dbReference type="Pfam" id="PF00132">
    <property type="entry name" value="Hexapep"/>
    <property type="match status" value="2"/>
</dbReference>
<comment type="pathway">
    <text evidence="6">Bacterial outer membrane biogenesis; LPS lipid A biosynthesis.</text>
</comment>
<keyword evidence="5 6" id="KW-0012">Acyltransferase</keyword>
<keyword evidence="3 6" id="KW-0808">Transferase</keyword>
<evidence type="ECO:0000256" key="3">
    <source>
        <dbReference type="ARBA" id="ARBA00022679"/>
    </source>
</evidence>
<evidence type="ECO:0000313" key="11">
    <source>
        <dbReference type="Proteomes" id="UP000266262"/>
    </source>
</evidence>
<accession>A0A1B3WDS9</accession>
<dbReference type="OrthoDB" id="9784739at2"/>
<evidence type="ECO:0000313" key="8">
    <source>
        <dbReference type="EMBL" id="AOH39093.1"/>
    </source>
</evidence>
<comment type="catalytic activity">
    <reaction evidence="6">
        <text>a UDP-3-O-[(3R)-3-hydroxyacyl]-alpha-D-glucosamine + a (3R)-hydroxyacyl-[ACP] = a UDP-2-N,3-O-bis[(3R)-3-hydroxyacyl]-alpha-D-glucosamine + holo-[ACP] + H(+)</text>
        <dbReference type="Rhea" id="RHEA:53836"/>
        <dbReference type="Rhea" id="RHEA-COMP:9685"/>
        <dbReference type="Rhea" id="RHEA-COMP:9945"/>
        <dbReference type="ChEBI" id="CHEBI:15378"/>
        <dbReference type="ChEBI" id="CHEBI:64479"/>
        <dbReference type="ChEBI" id="CHEBI:78827"/>
        <dbReference type="ChEBI" id="CHEBI:137740"/>
        <dbReference type="ChEBI" id="CHEBI:137748"/>
        <dbReference type="EC" id="2.3.1.191"/>
    </reaction>
</comment>
<comment type="similarity">
    <text evidence="6">Belongs to the transferase hexapeptide repeat family. LpxD subfamily.</text>
</comment>
<evidence type="ECO:0000256" key="2">
    <source>
        <dbReference type="ARBA" id="ARBA00022556"/>
    </source>
</evidence>
<proteinExistence type="inferred from homology"/>
<keyword evidence="4 6" id="KW-0443">Lipid metabolism</keyword>
<evidence type="ECO:0000256" key="1">
    <source>
        <dbReference type="ARBA" id="ARBA00022516"/>
    </source>
</evidence>
<feature type="active site" description="Proton acceptor" evidence="6">
    <location>
        <position position="237"/>
    </location>
</feature>
<dbReference type="GO" id="GO:0016410">
    <property type="term" value="F:N-acyltransferase activity"/>
    <property type="evidence" value="ECO:0007669"/>
    <property type="project" value="InterPro"/>
</dbReference>
<reference evidence="9 11" key="3">
    <citation type="submission" date="2018-08" db="EMBL/GenBank/DDBJ databases">
        <title>Draft genome sequence of Dialister pneumosintes KCOM 1685.</title>
        <authorList>
            <person name="Kook J.-K."/>
            <person name="Park S.-N."/>
            <person name="Lim Y.K."/>
        </authorList>
    </citation>
    <scope>NUCLEOTIDE SEQUENCE [LARGE SCALE GENOMIC DNA]</scope>
    <source>
        <strain evidence="9 11">KCOM 1685</strain>
    </source>
</reference>
<evidence type="ECO:0000256" key="4">
    <source>
        <dbReference type="ARBA" id="ARBA00023098"/>
    </source>
</evidence>
<keyword evidence="11" id="KW-1185">Reference proteome</keyword>
<dbReference type="NCBIfam" id="NF002060">
    <property type="entry name" value="PRK00892.1"/>
    <property type="match status" value="1"/>
</dbReference>
<dbReference type="Gene3D" id="3.40.1390.10">
    <property type="entry name" value="MurE/MurF, N-terminal domain"/>
    <property type="match status" value="1"/>
</dbReference>
<name>A0A1B3WDS9_9FIRM</name>
<comment type="subunit">
    <text evidence="6">Homotrimer.</text>
</comment>
<evidence type="ECO:0000313" key="10">
    <source>
        <dbReference type="Proteomes" id="UP000094757"/>
    </source>
</evidence>
<dbReference type="AlphaFoldDB" id="A0A1B3WDS9"/>
<evidence type="ECO:0000313" key="9">
    <source>
        <dbReference type="EMBL" id="RID95002.1"/>
    </source>
</evidence>
<dbReference type="Gene3D" id="2.160.10.10">
    <property type="entry name" value="Hexapeptide repeat proteins"/>
    <property type="match status" value="1"/>
</dbReference>
<dbReference type="GO" id="GO:0016020">
    <property type="term" value="C:membrane"/>
    <property type="evidence" value="ECO:0007669"/>
    <property type="project" value="GOC"/>
</dbReference>
<evidence type="ECO:0000256" key="5">
    <source>
        <dbReference type="ARBA" id="ARBA00023315"/>
    </source>
</evidence>
<dbReference type="UniPathway" id="UPA00973"/>
<keyword evidence="6" id="KW-0677">Repeat</keyword>
<evidence type="ECO:0000256" key="7">
    <source>
        <dbReference type="SAM" id="Coils"/>
    </source>
</evidence>
<keyword evidence="1 6" id="KW-0444">Lipid biosynthesis</keyword>
<dbReference type="PANTHER" id="PTHR43378">
    <property type="entry name" value="UDP-3-O-ACYLGLUCOSAMINE N-ACYLTRANSFERASE"/>
    <property type="match status" value="1"/>
</dbReference>
<reference evidence="8" key="1">
    <citation type="submission" date="2016-08" db="EMBL/GenBank/DDBJ databases">
        <authorList>
            <person name="Seilhamer J.J."/>
        </authorList>
    </citation>
    <scope>NUCLEOTIDE SEQUENCE [LARGE SCALE GENOMIC DNA]</scope>
    <source>
        <strain evidence="8">F0677</strain>
    </source>
</reference>
<sequence length="341" mass="36802">MNKTTAELAEIVGGQLYGDPTHIISDVKGSRAAGNSHVTFAQGIYLEYIEECNAGVILVDELPQNFTKNIILCDDAKYAFSQLVELYHPAPQFLPGIHDTAIVKKSAVIDETVTVMPYCVIDEYVHIKEGTVLYPYVYVGKNVQIGKNCEINPGVVIHENTIIGDNVTLRAHAVIGGQGFGFATDEKGHHTHIRQIGNVVLYDDVEVGACSTIDNSTMDSTIVGRGTKIDNLVHLGHNVKMGEDCFLCAQVGVAGSTTVGNNCVLAGQAGVTGHTTITDRVTLGGKTGVIGKIDKPGEYVGFPAIPRSEWGRTQVLTSRLSEMRKQLRQLQKAVEQLIGNK</sequence>
<dbReference type="GO" id="GO:0009245">
    <property type="term" value="P:lipid A biosynthetic process"/>
    <property type="evidence" value="ECO:0007669"/>
    <property type="project" value="UniProtKB-UniRule"/>
</dbReference>
<dbReference type="HAMAP" id="MF_00523">
    <property type="entry name" value="LpxD"/>
    <property type="match status" value="1"/>
</dbReference>
<comment type="function">
    <text evidence="6">Catalyzes the N-acylation of UDP-3-O-acylglucosamine using 3-hydroxyacyl-ACP as the acyl donor. Is involved in the biosynthesis of lipid A, a phosphorylated glycolipid that anchors the lipopolysaccharide to the outer membrane of the cell.</text>
</comment>
<dbReference type="Proteomes" id="UP000094757">
    <property type="component" value="Chromosome"/>
</dbReference>
<dbReference type="PANTHER" id="PTHR43378:SF2">
    <property type="entry name" value="UDP-3-O-ACYLGLUCOSAMINE N-ACYLTRANSFERASE 1, MITOCHONDRIAL-RELATED"/>
    <property type="match status" value="1"/>
</dbReference>
<dbReference type="SUPFAM" id="SSF51161">
    <property type="entry name" value="Trimeric LpxA-like enzymes"/>
    <property type="match status" value="1"/>
</dbReference>
<dbReference type="EMBL" id="CP017037">
    <property type="protein sequence ID" value="AOH39093.1"/>
    <property type="molecule type" value="Genomic_DNA"/>
</dbReference>
<organism evidence="8 10">
    <name type="scientific">Dialister pneumosintes</name>
    <dbReference type="NCBI Taxonomy" id="39950"/>
    <lineage>
        <taxon>Bacteria</taxon>
        <taxon>Bacillati</taxon>
        <taxon>Bacillota</taxon>
        <taxon>Negativicutes</taxon>
        <taxon>Veillonellales</taxon>
        <taxon>Veillonellaceae</taxon>
        <taxon>Dialister</taxon>
    </lineage>
</organism>
<dbReference type="Proteomes" id="UP000266262">
    <property type="component" value="Unassembled WGS sequence"/>
</dbReference>
<gene>
    <name evidence="6 9" type="primary">lpxD</name>
    <name evidence="8" type="ORF">BCB69_03395</name>
    <name evidence="9" type="ORF">DX915_05945</name>
</gene>
<dbReference type="NCBIfam" id="TIGR01853">
    <property type="entry name" value="lipid_A_lpxD"/>
    <property type="match status" value="1"/>
</dbReference>
<dbReference type="InterPro" id="IPR011004">
    <property type="entry name" value="Trimer_LpxA-like_sf"/>
</dbReference>
<dbReference type="InterPro" id="IPR007691">
    <property type="entry name" value="LpxD"/>
</dbReference>
<dbReference type="STRING" id="39950.BCB69_03395"/>
<protein>
    <recommendedName>
        <fullName evidence="6">UDP-3-O-acylglucosamine N-acyltransferase</fullName>
        <ecNumber evidence="6">2.3.1.191</ecNumber>
    </recommendedName>
</protein>
<dbReference type="RefSeq" id="WP_022513492.1">
    <property type="nucleotide sequence ID" value="NZ_CP017037.1"/>
</dbReference>
<dbReference type="InterPro" id="IPR001451">
    <property type="entry name" value="Hexapep"/>
</dbReference>
<keyword evidence="2 6" id="KW-0441">Lipid A biosynthesis</keyword>
<dbReference type="KEGG" id="dpn:BCB69_03395"/>
<dbReference type="EC" id="2.3.1.191" evidence="6"/>
<feature type="coiled-coil region" evidence="7">
    <location>
        <begin position="313"/>
        <end position="340"/>
    </location>
</feature>